<evidence type="ECO:0008006" key="5">
    <source>
        <dbReference type="Google" id="ProtNLM"/>
    </source>
</evidence>
<sequence>MKINQFTRIHGQKVIFVPYEACHVSKYHGWLMSDELQKLTGSEPLTLQQEYDMQKSWREDDNKVSYQGKGLGKESLLIMILYGSQKLHMKRVTAKIGLMNIPSIQLFTQVGFSEISRSDVFQEVTYELVLSPTVIEWFQTEVGNFVVKEGENNQT</sequence>
<proteinExistence type="predicted"/>
<organism evidence="3 4">
    <name type="scientific">Paralvinella palmiformis</name>
    <dbReference type="NCBI Taxonomy" id="53620"/>
    <lineage>
        <taxon>Eukaryota</taxon>
        <taxon>Metazoa</taxon>
        <taxon>Spiralia</taxon>
        <taxon>Lophotrochozoa</taxon>
        <taxon>Annelida</taxon>
        <taxon>Polychaeta</taxon>
        <taxon>Sedentaria</taxon>
        <taxon>Canalipalpata</taxon>
        <taxon>Terebellida</taxon>
        <taxon>Terebelliformia</taxon>
        <taxon>Alvinellidae</taxon>
        <taxon>Paralvinella</taxon>
    </lineage>
</organism>
<dbReference type="Gene3D" id="3.40.630.30">
    <property type="match status" value="2"/>
</dbReference>
<keyword evidence="1" id="KW-0808">Transferase</keyword>
<dbReference type="EMBL" id="JAODUP010000207">
    <property type="protein sequence ID" value="KAK2156693.1"/>
    <property type="molecule type" value="Genomic_DNA"/>
</dbReference>
<comment type="caution">
    <text evidence="3">The sequence shown here is derived from an EMBL/GenBank/DDBJ whole genome shotgun (WGS) entry which is preliminary data.</text>
</comment>
<dbReference type="PANTHER" id="PTHR13256:SF16">
    <property type="entry name" value="ALPHA_BETA-TUBULIN-N-ACETYLTRANSFERASE 9"/>
    <property type="match status" value="1"/>
</dbReference>
<dbReference type="SUPFAM" id="SSF55729">
    <property type="entry name" value="Acyl-CoA N-acyltransferases (Nat)"/>
    <property type="match status" value="1"/>
</dbReference>
<evidence type="ECO:0000313" key="3">
    <source>
        <dbReference type="EMBL" id="KAK2156693.1"/>
    </source>
</evidence>
<evidence type="ECO:0000313" key="4">
    <source>
        <dbReference type="Proteomes" id="UP001208570"/>
    </source>
</evidence>
<evidence type="ECO:0000256" key="1">
    <source>
        <dbReference type="ARBA" id="ARBA00022679"/>
    </source>
</evidence>
<name>A0AAD9JNX0_9ANNE</name>
<dbReference type="PANTHER" id="PTHR13256">
    <property type="entry name" value="N-ACETYLTRANSFERASE 9"/>
    <property type="match status" value="1"/>
</dbReference>
<accession>A0AAD9JNX0</accession>
<evidence type="ECO:0000256" key="2">
    <source>
        <dbReference type="ARBA" id="ARBA00023315"/>
    </source>
</evidence>
<dbReference type="GO" id="GO:0008080">
    <property type="term" value="F:N-acetyltransferase activity"/>
    <property type="evidence" value="ECO:0007669"/>
    <property type="project" value="InterPro"/>
</dbReference>
<reference evidence="3" key="1">
    <citation type="journal article" date="2023" name="Mol. Biol. Evol.">
        <title>Third-Generation Sequencing Reveals the Adaptive Role of the Epigenome in Three Deep-Sea Polychaetes.</title>
        <authorList>
            <person name="Perez M."/>
            <person name="Aroh O."/>
            <person name="Sun Y."/>
            <person name="Lan Y."/>
            <person name="Juniper S.K."/>
            <person name="Young C.R."/>
            <person name="Angers B."/>
            <person name="Qian P.Y."/>
        </authorList>
    </citation>
    <scope>NUCLEOTIDE SEQUENCE</scope>
    <source>
        <strain evidence="3">P08H-3</strain>
    </source>
</reference>
<dbReference type="AlphaFoldDB" id="A0AAD9JNX0"/>
<keyword evidence="4" id="KW-1185">Reference proteome</keyword>
<dbReference type="Proteomes" id="UP001208570">
    <property type="component" value="Unassembled WGS sequence"/>
</dbReference>
<gene>
    <name evidence="3" type="ORF">LSH36_207g04018</name>
</gene>
<keyword evidence="2" id="KW-0012">Acyltransferase</keyword>
<dbReference type="InterPro" id="IPR039135">
    <property type="entry name" value="NAT9-like"/>
</dbReference>
<dbReference type="InterPro" id="IPR016181">
    <property type="entry name" value="Acyl_CoA_acyltransferase"/>
</dbReference>
<protein>
    <recommendedName>
        <fullName evidence="5">N-acetyltransferase domain-containing protein</fullName>
    </recommendedName>
</protein>